<evidence type="ECO:0000256" key="3">
    <source>
        <dbReference type="ARBA" id="ARBA00022982"/>
    </source>
</evidence>
<evidence type="ECO:0000256" key="4">
    <source>
        <dbReference type="ARBA" id="ARBA00023797"/>
    </source>
</evidence>
<gene>
    <name evidence="8" type="ORF">AKN88_07280</name>
</gene>
<dbReference type="InterPro" id="IPR001433">
    <property type="entry name" value="OxRdtase_FAD/NAD-bd"/>
</dbReference>
<feature type="domain" description="FAD-binding FR-type" evidence="7">
    <location>
        <begin position="198"/>
        <end position="312"/>
    </location>
</feature>
<dbReference type="InterPro" id="IPR029039">
    <property type="entry name" value="Flavoprotein-like_sf"/>
</dbReference>
<dbReference type="PROSITE" id="PS50902">
    <property type="entry name" value="FLAVODOXIN_LIKE"/>
    <property type="match status" value="1"/>
</dbReference>
<dbReference type="GO" id="GO:0016655">
    <property type="term" value="F:oxidoreductase activity, acting on NAD(P)H, quinone or similar compound as acceptor"/>
    <property type="evidence" value="ECO:0007669"/>
    <property type="project" value="UniProtKB-ARBA"/>
</dbReference>
<keyword evidence="3" id="KW-0249">Electron transport</keyword>
<evidence type="ECO:0000256" key="1">
    <source>
        <dbReference type="ARBA" id="ARBA00022630"/>
    </source>
</evidence>
<reference evidence="8 9" key="1">
    <citation type="journal article" date="2015" name="Genome Announc.">
        <title>Genome Sequences of Oblitimonas alkaliphila gen. nov. sp. nov. (Proposed), a Novel Bacterium of the Pseudomonadaceae Family.</title>
        <authorList>
            <person name="Lauer A.C."/>
            <person name="Nicholson A.C."/>
            <person name="Humrighouse B.W."/>
            <person name="Emery B."/>
            <person name="Drobish A."/>
            <person name="Juieng P."/>
            <person name="Loparev V."/>
            <person name="McQuiston J.R."/>
        </authorList>
    </citation>
    <scope>NUCLEOTIDE SEQUENCE [LARGE SCALE GENOMIC DNA]</scope>
    <source>
        <strain evidence="8 9">E5571</strain>
    </source>
</reference>
<keyword evidence="9" id="KW-1185">Reference proteome</keyword>
<evidence type="ECO:0000313" key="8">
    <source>
        <dbReference type="EMBL" id="AKX59749.1"/>
    </source>
</evidence>
<dbReference type="InterPro" id="IPR017938">
    <property type="entry name" value="Riboflavin_synthase-like_b-brl"/>
</dbReference>
<dbReference type="Gene3D" id="3.40.50.360">
    <property type="match status" value="1"/>
</dbReference>
<dbReference type="SUPFAM" id="SSF63380">
    <property type="entry name" value="Riboflavin synthase domain-like"/>
    <property type="match status" value="1"/>
</dbReference>
<keyword evidence="5" id="KW-0812">Transmembrane</keyword>
<dbReference type="InterPro" id="IPR001709">
    <property type="entry name" value="Flavoprot_Pyr_Nucl_cyt_Rdtase"/>
</dbReference>
<keyword evidence="2" id="KW-0288">FMN</keyword>
<feature type="domain" description="Flavodoxin-like" evidence="6">
    <location>
        <begin position="48"/>
        <end position="185"/>
    </location>
</feature>
<dbReference type="PRINTS" id="PR00371">
    <property type="entry name" value="FPNCR"/>
</dbReference>
<evidence type="ECO:0000256" key="5">
    <source>
        <dbReference type="SAM" id="Phobius"/>
    </source>
</evidence>
<dbReference type="PROSITE" id="PS51384">
    <property type="entry name" value="FAD_FR"/>
    <property type="match status" value="1"/>
</dbReference>
<dbReference type="GO" id="GO:0010181">
    <property type="term" value="F:FMN binding"/>
    <property type="evidence" value="ECO:0007669"/>
    <property type="project" value="InterPro"/>
</dbReference>
<dbReference type="InterPro" id="IPR001094">
    <property type="entry name" value="Flavdoxin-like"/>
</dbReference>
<dbReference type="STRING" id="1697053.AKN87_09670"/>
<dbReference type="AlphaFoldDB" id="A0A0K1XES0"/>
<dbReference type="PANTHER" id="PTHR19384:SF17">
    <property type="entry name" value="NADPH--CYTOCHROME P450 REDUCTASE"/>
    <property type="match status" value="1"/>
</dbReference>
<evidence type="ECO:0000259" key="6">
    <source>
        <dbReference type="PROSITE" id="PS50902"/>
    </source>
</evidence>
<dbReference type="SUPFAM" id="SSF52343">
    <property type="entry name" value="Ferredoxin reductase-like, C-terminal NADP-linked domain"/>
    <property type="match status" value="1"/>
</dbReference>
<dbReference type="Proteomes" id="UP000063953">
    <property type="component" value="Chromosome"/>
</dbReference>
<organism evidence="8 9">
    <name type="scientific">Thiopseudomonas alkaliphila</name>
    <dbReference type="NCBI Taxonomy" id="1697053"/>
    <lineage>
        <taxon>Bacteria</taxon>
        <taxon>Pseudomonadati</taxon>
        <taxon>Pseudomonadota</taxon>
        <taxon>Gammaproteobacteria</taxon>
        <taxon>Pseudomonadales</taxon>
        <taxon>Pseudomonadaceae</taxon>
        <taxon>Thiopseudomonas</taxon>
    </lineage>
</organism>
<evidence type="ECO:0000256" key="2">
    <source>
        <dbReference type="ARBA" id="ARBA00022643"/>
    </source>
</evidence>
<dbReference type="EMBL" id="CP012365">
    <property type="protein sequence ID" value="AKX59749.1"/>
    <property type="molecule type" value="Genomic_DNA"/>
</dbReference>
<dbReference type="Gene3D" id="3.40.50.80">
    <property type="entry name" value="Nucleotide-binding domain of ferredoxin-NADP reductase (FNR) module"/>
    <property type="match status" value="1"/>
</dbReference>
<dbReference type="InterPro" id="IPR017927">
    <property type="entry name" value="FAD-bd_FR_type"/>
</dbReference>
<dbReference type="Gene3D" id="2.40.30.10">
    <property type="entry name" value="Translation factors"/>
    <property type="match status" value="1"/>
</dbReference>
<dbReference type="GO" id="GO:0003958">
    <property type="term" value="F:NADPH-hemoprotein reductase activity"/>
    <property type="evidence" value="ECO:0007669"/>
    <property type="project" value="UniProtKB-EC"/>
</dbReference>
<dbReference type="Pfam" id="PF00175">
    <property type="entry name" value="NAD_binding_1"/>
    <property type="match status" value="1"/>
</dbReference>
<evidence type="ECO:0000259" key="7">
    <source>
        <dbReference type="PROSITE" id="PS51384"/>
    </source>
</evidence>
<dbReference type="CDD" id="cd06200">
    <property type="entry name" value="SiR_like1"/>
    <property type="match status" value="1"/>
</dbReference>
<dbReference type="PRINTS" id="PR00369">
    <property type="entry name" value="FLAVODOXIN"/>
</dbReference>
<name>A0A0K1XES0_9GAMM</name>
<dbReference type="GO" id="GO:0050660">
    <property type="term" value="F:flavin adenine dinucleotide binding"/>
    <property type="evidence" value="ECO:0007669"/>
    <property type="project" value="TreeGrafter"/>
</dbReference>
<accession>A0A0K1XES0</accession>
<dbReference type="RefSeq" id="WP_053100921.1">
    <property type="nucleotide sequence ID" value="NZ_CP012365.1"/>
</dbReference>
<dbReference type="PATRIC" id="fig|1698449.3.peg.1464"/>
<dbReference type="EC" id="1.6.2.4" evidence="4"/>
<protein>
    <recommendedName>
        <fullName evidence="4">NADPH--hemoprotein reductase</fullName>
        <ecNumber evidence="4">1.6.2.4</ecNumber>
    </recommendedName>
</protein>
<sequence length="449" mass="50207">MFELVQDTSRQLLAAGLTFSYLAGCGALLWQARQRRAAQPKLTAEDSIVIAWASQSGQAQQQAEHLLAAFKQAHLSAQAIALSQLTPEQLQGLSQVIFIVSTYGEGEPPDNAQAFYQQLRRSHLDLSSVNYWLLGLGDSSYQQFCGFAQQLDQQLQRLGAQPQVALHTLDCLHPTDLTRWQATLRQYFNLEFSQPAPASSYPLTLIKRTCLNPQSPHAGLFHLQFSLPKTAHWQAGDLVKLYPWNDTQHKPREYSLASIQQSGSLDLIVRLAEHHTAQGPEFGLCSGWLCQSLQLGDSIHAELVSNQNFHAPDDSTPLLLIGAGSGLAGLRSHLQQRPVHSHNWLIYGERDPHNDQPLIAELQQWQSSGLLQQLDLTYSRCPKQPHYVQHRLQQQAEQVKHWIAQNGAIYVCGSLKGMGEAVHQTLLEMLGQDAVQQLLAAGRYRRDLY</sequence>
<dbReference type="InterPro" id="IPR008254">
    <property type="entry name" value="Flavodoxin/NO_synth"/>
</dbReference>
<evidence type="ECO:0000313" key="9">
    <source>
        <dbReference type="Proteomes" id="UP000063953"/>
    </source>
</evidence>
<keyword evidence="1" id="KW-0285">Flavoprotein</keyword>
<dbReference type="GO" id="GO:0005829">
    <property type="term" value="C:cytosol"/>
    <property type="evidence" value="ECO:0007669"/>
    <property type="project" value="TreeGrafter"/>
</dbReference>
<dbReference type="SUPFAM" id="SSF52218">
    <property type="entry name" value="Flavoproteins"/>
    <property type="match status" value="1"/>
</dbReference>
<dbReference type="InterPro" id="IPR039261">
    <property type="entry name" value="FNR_nucleotide-bd"/>
</dbReference>
<dbReference type="PANTHER" id="PTHR19384">
    <property type="entry name" value="NITRIC OXIDE SYNTHASE-RELATED"/>
    <property type="match status" value="1"/>
</dbReference>
<proteinExistence type="predicted"/>
<keyword evidence="5" id="KW-0472">Membrane</keyword>
<feature type="transmembrane region" description="Helical" evidence="5">
    <location>
        <begin position="12"/>
        <end position="32"/>
    </location>
</feature>
<keyword evidence="3" id="KW-0813">Transport</keyword>
<keyword evidence="5" id="KW-1133">Transmembrane helix</keyword>
<dbReference type="Pfam" id="PF00258">
    <property type="entry name" value="Flavodoxin_1"/>
    <property type="match status" value="1"/>
</dbReference>